<name>A0A5B8XQF9_9DELT</name>
<dbReference type="KEGG" id="bbae:FRD01_11405"/>
<keyword evidence="2" id="KW-1185">Reference proteome</keyword>
<dbReference type="Proteomes" id="UP000321595">
    <property type="component" value="Chromosome"/>
</dbReference>
<organism evidence="1 2">
    <name type="scientific">Microvenator marinus</name>
    <dbReference type="NCBI Taxonomy" id="2600177"/>
    <lineage>
        <taxon>Bacteria</taxon>
        <taxon>Deltaproteobacteria</taxon>
        <taxon>Bradymonadales</taxon>
        <taxon>Microvenatoraceae</taxon>
        <taxon>Microvenator</taxon>
    </lineage>
</organism>
<dbReference type="RefSeq" id="WP_146959713.1">
    <property type="nucleotide sequence ID" value="NZ_CP042467.1"/>
</dbReference>
<dbReference type="EMBL" id="CP042467">
    <property type="protein sequence ID" value="QED27830.1"/>
    <property type="molecule type" value="Genomic_DNA"/>
</dbReference>
<sequence length="335" mass="37794">MSLHILSSRGFQPVLVALALFMSACGEPSDPPSDAERARILGDAEIVFVEEKVDFTDEQYDFTGPTSIQALKSIIPPNEFVWYGTSPGDPPPFEEEANGVYKCGSRNQIREVSQLPATIEGIITLQPRYFQRTVYCDSDERFYGSYFIEDSTGGIMVLKESRIEDFYMGDRVRLRVRGLVKYFDTIAVLVSDEEEVISEDNPIYYRNTSRELEEEDAYEVHRIRKKVASLPTNQNFNEMCLIDVDNPDLDSCRKPCAFNNDCESGTCDFGNSQNAVAGYCTTDEGEWLVSLDREIGQRQPRIISRGDILEVTGPVVNSFGLKILVSRAGQMRFVE</sequence>
<accession>A0A5B8XQF9</accession>
<proteinExistence type="predicted"/>
<dbReference type="OrthoDB" id="5489420at2"/>
<reference evidence="1 2" key="1">
    <citation type="submission" date="2019-08" db="EMBL/GenBank/DDBJ databases">
        <authorList>
            <person name="Liang Q."/>
        </authorList>
    </citation>
    <scope>NUCLEOTIDE SEQUENCE [LARGE SCALE GENOMIC DNA]</scope>
    <source>
        <strain evidence="1 2">V1718</strain>
    </source>
</reference>
<dbReference type="AlphaFoldDB" id="A0A5B8XQF9"/>
<protein>
    <submittedName>
        <fullName evidence="1">Uncharacterized protein</fullName>
    </submittedName>
</protein>
<evidence type="ECO:0000313" key="1">
    <source>
        <dbReference type="EMBL" id="QED27830.1"/>
    </source>
</evidence>
<evidence type="ECO:0000313" key="2">
    <source>
        <dbReference type="Proteomes" id="UP000321595"/>
    </source>
</evidence>
<gene>
    <name evidence="1" type="ORF">FRD01_11405</name>
</gene>